<keyword evidence="3" id="KW-0496">Mitochondrion</keyword>
<protein>
    <submittedName>
        <fullName evidence="3">NADH dehydrogenase subunit 9</fullName>
    </submittedName>
</protein>
<proteinExistence type="inferred from homology"/>
<evidence type="ECO:0000259" key="2">
    <source>
        <dbReference type="Pfam" id="PF00329"/>
    </source>
</evidence>
<comment type="similarity">
    <text evidence="1">Belongs to the complex I 30 kDa subunit family.</text>
</comment>
<dbReference type="Gene3D" id="3.30.460.80">
    <property type="entry name" value="NADH:ubiquinone oxidoreductase, 30kDa subunit"/>
    <property type="match status" value="1"/>
</dbReference>
<gene>
    <name evidence="3" type="primary">nad9</name>
</gene>
<dbReference type="Pfam" id="PF00329">
    <property type="entry name" value="Complex1_30kDa"/>
    <property type="match status" value="1"/>
</dbReference>
<dbReference type="GO" id="GO:0008137">
    <property type="term" value="F:NADH dehydrogenase (ubiquinone) activity"/>
    <property type="evidence" value="ECO:0007669"/>
    <property type="project" value="InterPro"/>
</dbReference>
<dbReference type="InterPro" id="IPR001268">
    <property type="entry name" value="NADH_UbQ_OxRdtase_30kDa_su"/>
</dbReference>
<organism evidence="3">
    <name type="scientific">Surirella sp</name>
    <dbReference type="NCBI Taxonomy" id="1526603"/>
    <lineage>
        <taxon>Eukaryota</taxon>
        <taxon>Sar</taxon>
        <taxon>Stramenopiles</taxon>
        <taxon>Ochrophyta</taxon>
        <taxon>Bacillariophyta</taxon>
        <taxon>Bacillariophyceae</taxon>
        <taxon>Bacillariophycidae</taxon>
        <taxon>Surirellales</taxon>
        <taxon>Surirellaceae</taxon>
        <taxon>Surirella</taxon>
    </lineage>
</organism>
<accession>A0A2R4A3G7</accession>
<dbReference type="InterPro" id="IPR037232">
    <property type="entry name" value="NADH_quin_OxRdtase_su_C/D-like"/>
</dbReference>
<reference evidence="3" key="1">
    <citation type="submission" date="2017-09" db="EMBL/GenBank/DDBJ databases">
        <title>Comparative analysis of the mitochondrial genomes of 6 newly sequenced diatoms reveals group II introns in the barcoding region of cox1.</title>
        <authorList>
            <person name="Keepers K.G."/>
            <person name="Pogoda C.S."/>
            <person name="Kane N.C."/>
            <person name="Hamsher S.E."/>
            <person name="Stepanek J.G."/>
            <person name="Kociolek J.P."/>
        </authorList>
    </citation>
    <scope>NUCLEOTIDE SEQUENCE</scope>
</reference>
<evidence type="ECO:0000256" key="1">
    <source>
        <dbReference type="ARBA" id="ARBA00007569"/>
    </source>
</evidence>
<evidence type="ECO:0000313" key="3">
    <source>
        <dbReference type="EMBL" id="AVR57617.1"/>
    </source>
</evidence>
<sequence>MILSVFKINQILPLLKIELYFKQNCLYFKHKIVYTVIKILTFHYKYNFKLLTFICALDFPKNKNRFKIVYEFLSLKFNNRVRIKILTNETTPVVSIQKLHSGATWWEAENWDMFGIIFTKQKNLVRLLTDYGFQGFPLRKDFPVTGYIETRYNLLKNRISYYNLELTQNFRVFVFKSPWDIG</sequence>
<dbReference type="AlphaFoldDB" id="A0A2R4A3G7"/>
<dbReference type="PANTHER" id="PTHR10884:SF14">
    <property type="entry name" value="NADH DEHYDROGENASE [UBIQUINONE] IRON-SULFUR PROTEIN 3, MITOCHONDRIAL"/>
    <property type="match status" value="1"/>
</dbReference>
<feature type="domain" description="NADH:ubiquinone oxidoreductase 30kDa subunit" evidence="2">
    <location>
        <begin position="29"/>
        <end position="147"/>
    </location>
</feature>
<dbReference type="SUPFAM" id="SSF143243">
    <property type="entry name" value="Nqo5-like"/>
    <property type="match status" value="1"/>
</dbReference>
<geneLocation type="mitochondrion" evidence="3"/>
<dbReference type="PANTHER" id="PTHR10884">
    <property type="entry name" value="NADH DEHYDROGENASE UBIQUINONE IRON-SULFUR PROTEIN 3"/>
    <property type="match status" value="1"/>
</dbReference>
<dbReference type="EMBL" id="MF997423">
    <property type="protein sequence ID" value="AVR57617.1"/>
    <property type="molecule type" value="Genomic_DNA"/>
</dbReference>
<name>A0A2R4A3G7_9STRA</name>